<dbReference type="PROSITE" id="PS50240">
    <property type="entry name" value="TRYPSIN_DOM"/>
    <property type="match status" value="1"/>
</dbReference>
<evidence type="ECO:0000256" key="3">
    <source>
        <dbReference type="RuleBase" id="RU363034"/>
    </source>
</evidence>
<dbReference type="Pfam" id="PF00089">
    <property type="entry name" value="Trypsin"/>
    <property type="match status" value="1"/>
</dbReference>
<evidence type="ECO:0000313" key="7">
    <source>
        <dbReference type="EMBL" id="SEF17444.1"/>
    </source>
</evidence>
<protein>
    <submittedName>
        <fullName evidence="7">LPXTG-motif cell wall anchor domain-containing protein</fullName>
    </submittedName>
</protein>
<gene>
    <name evidence="7" type="ORF">SAMN04488561_5872</name>
</gene>
<dbReference type="Gene3D" id="2.60.40.2810">
    <property type="match status" value="1"/>
</dbReference>
<dbReference type="InterPro" id="IPR043504">
    <property type="entry name" value="Peptidase_S1_PA_chymotrypsin"/>
</dbReference>
<keyword evidence="8" id="KW-1185">Reference proteome</keyword>
<dbReference type="InterPro" id="IPR009003">
    <property type="entry name" value="Peptidase_S1_PA"/>
</dbReference>
<feature type="compositionally biased region" description="Low complexity" evidence="4">
    <location>
        <begin position="390"/>
        <end position="409"/>
    </location>
</feature>
<feature type="region of interest" description="Disordered" evidence="4">
    <location>
        <begin position="378"/>
        <end position="427"/>
    </location>
</feature>
<accession>A0A1H5PUY0</accession>
<dbReference type="InterPro" id="IPR001314">
    <property type="entry name" value="Peptidase_S1A"/>
</dbReference>
<dbReference type="SUPFAM" id="SSF50494">
    <property type="entry name" value="Trypsin-like serine proteases"/>
    <property type="match status" value="1"/>
</dbReference>
<keyword evidence="5" id="KW-0732">Signal</keyword>
<dbReference type="CDD" id="cd00190">
    <property type="entry name" value="Tryp_SPc"/>
    <property type="match status" value="1"/>
</dbReference>
<dbReference type="FunFam" id="2.40.10.10:FF:000002">
    <property type="entry name" value="Transmembrane protease serine"/>
    <property type="match status" value="1"/>
</dbReference>
<comment type="similarity">
    <text evidence="1">Belongs to the peptidase S1 family.</text>
</comment>
<evidence type="ECO:0000256" key="4">
    <source>
        <dbReference type="SAM" id="MobiDB-lite"/>
    </source>
</evidence>
<sequence>MRYHLRHRARVAGALLATVLAGAGLLGTAGVASSEETPEPAVTLLDQAFETLDVLPRIVGGDPAAEGDYPWMVRLDIGGGLCGGALYAPDLVLTAAHCVAPGTGPNTDITALIGSVDLASEDIVEVGGEYVWSANAEGIGGGSPDWALIQLEEPVEDVPTLGLATTDEYDEGMFTVAGWGADAEGGEQQQFLLEAEVPFVSDDECLASYPDDEGWGFAPGVELCAGFAEGGIDSCQGDSGGPLFREDENGEDVQVGIVSWGNGCARPNYPGVYTQVSAVAAAIADTAETRTEPVVETTAAETTIDTPVTIELAGSDPEGDELEYKVYAPEFGELSYEDDPSTLTYTPAPGFEGEDTFYVVVNDGKIDSAPAVVTVTVEGAAPTPTPTPTEEPTSQPTEEPTQEPTATPTDDPGDGEELPDTGSGSGAGLALALLLAGGAAAAFTARRRLATHS</sequence>
<keyword evidence="3" id="KW-0720">Serine protease</keyword>
<dbReference type="GO" id="GO:0006508">
    <property type="term" value="P:proteolysis"/>
    <property type="evidence" value="ECO:0007669"/>
    <property type="project" value="UniProtKB-KW"/>
</dbReference>
<dbReference type="Pfam" id="PF17963">
    <property type="entry name" value="Big_9"/>
    <property type="match status" value="1"/>
</dbReference>
<evidence type="ECO:0000256" key="2">
    <source>
        <dbReference type="ARBA" id="ARBA00023157"/>
    </source>
</evidence>
<dbReference type="EMBL" id="FNUC01000004">
    <property type="protein sequence ID" value="SEF17444.1"/>
    <property type="molecule type" value="Genomic_DNA"/>
</dbReference>
<evidence type="ECO:0000256" key="5">
    <source>
        <dbReference type="SAM" id="SignalP"/>
    </source>
</evidence>
<feature type="chain" id="PRO_5038815020" evidence="5">
    <location>
        <begin position="24"/>
        <end position="453"/>
    </location>
</feature>
<dbReference type="PROSITE" id="PS00134">
    <property type="entry name" value="TRYPSIN_HIS"/>
    <property type="match status" value="1"/>
</dbReference>
<dbReference type="PANTHER" id="PTHR24276:SF98">
    <property type="entry name" value="FI18310P1-RELATED"/>
    <property type="match status" value="1"/>
</dbReference>
<keyword evidence="3" id="KW-0645">Protease</keyword>
<dbReference type="STRING" id="561176.SAMN04488561_5872"/>
<dbReference type="InterPro" id="IPR018114">
    <property type="entry name" value="TRYPSIN_HIS"/>
</dbReference>
<evidence type="ECO:0000259" key="6">
    <source>
        <dbReference type="PROSITE" id="PS50240"/>
    </source>
</evidence>
<keyword evidence="3" id="KW-0378">Hydrolase</keyword>
<dbReference type="Proteomes" id="UP000181980">
    <property type="component" value="Unassembled WGS sequence"/>
</dbReference>
<dbReference type="PROSITE" id="PS00135">
    <property type="entry name" value="TRYPSIN_SER"/>
    <property type="match status" value="1"/>
</dbReference>
<feature type="signal peptide" evidence="5">
    <location>
        <begin position="1"/>
        <end position="23"/>
    </location>
</feature>
<dbReference type="PANTHER" id="PTHR24276">
    <property type="entry name" value="POLYSERASE-RELATED"/>
    <property type="match status" value="1"/>
</dbReference>
<dbReference type="SMART" id="SM00020">
    <property type="entry name" value="Tryp_SPc"/>
    <property type="match status" value="1"/>
</dbReference>
<dbReference type="AlphaFoldDB" id="A0A1H5PUY0"/>
<dbReference type="InterPro" id="IPR050430">
    <property type="entry name" value="Peptidase_S1"/>
</dbReference>
<dbReference type="InterPro" id="IPR001254">
    <property type="entry name" value="Trypsin_dom"/>
</dbReference>
<dbReference type="GO" id="GO:0004252">
    <property type="term" value="F:serine-type endopeptidase activity"/>
    <property type="evidence" value="ECO:0007669"/>
    <property type="project" value="InterPro"/>
</dbReference>
<reference evidence="8" key="1">
    <citation type="submission" date="2016-10" db="EMBL/GenBank/DDBJ databases">
        <authorList>
            <person name="Varghese N."/>
            <person name="Submissions S."/>
        </authorList>
    </citation>
    <scope>NUCLEOTIDE SEQUENCE [LARGE SCALE GENOMIC DNA]</scope>
    <source>
        <strain evidence="8">DSM 45237</strain>
    </source>
</reference>
<dbReference type="Gene3D" id="2.40.10.10">
    <property type="entry name" value="Trypsin-like serine proteases"/>
    <property type="match status" value="2"/>
</dbReference>
<dbReference type="InterPro" id="IPR033116">
    <property type="entry name" value="TRYPSIN_SER"/>
</dbReference>
<evidence type="ECO:0000313" key="8">
    <source>
        <dbReference type="Proteomes" id="UP000181980"/>
    </source>
</evidence>
<proteinExistence type="inferred from homology"/>
<organism evidence="7 8">
    <name type="scientific">Jiangella alba</name>
    <dbReference type="NCBI Taxonomy" id="561176"/>
    <lineage>
        <taxon>Bacteria</taxon>
        <taxon>Bacillati</taxon>
        <taxon>Actinomycetota</taxon>
        <taxon>Actinomycetes</taxon>
        <taxon>Jiangellales</taxon>
        <taxon>Jiangellaceae</taxon>
        <taxon>Jiangella</taxon>
    </lineage>
</organism>
<feature type="domain" description="Peptidase S1" evidence="6">
    <location>
        <begin position="58"/>
        <end position="288"/>
    </location>
</feature>
<evidence type="ECO:0000256" key="1">
    <source>
        <dbReference type="ARBA" id="ARBA00007664"/>
    </source>
</evidence>
<name>A0A1H5PUY0_9ACTN</name>
<dbReference type="PRINTS" id="PR00722">
    <property type="entry name" value="CHYMOTRYPSIN"/>
</dbReference>
<keyword evidence="2" id="KW-1015">Disulfide bond</keyword>
<dbReference type="NCBIfam" id="TIGR01167">
    <property type="entry name" value="LPXTG_anchor"/>
    <property type="match status" value="1"/>
</dbReference>